<dbReference type="SUPFAM" id="SSF48371">
    <property type="entry name" value="ARM repeat"/>
    <property type="match status" value="1"/>
</dbReference>
<dbReference type="InterPro" id="IPR043519">
    <property type="entry name" value="NT_sf"/>
</dbReference>
<dbReference type="GO" id="GO:0110078">
    <property type="term" value="C:TTT Hsp90 cochaperone complex"/>
    <property type="evidence" value="ECO:0007669"/>
    <property type="project" value="InterPro"/>
</dbReference>
<dbReference type="PANTHER" id="PTHR13734:SF5">
    <property type="entry name" value="CCA TRNA NUCLEOTIDYLTRANSFERASE, MITOCHONDRIAL"/>
    <property type="match status" value="1"/>
</dbReference>
<dbReference type="SUPFAM" id="SSF81891">
    <property type="entry name" value="Poly A polymerase C-terminal region-like"/>
    <property type="match status" value="1"/>
</dbReference>
<proteinExistence type="inferred from homology"/>
<evidence type="ECO:0000256" key="3">
    <source>
        <dbReference type="ARBA" id="ARBA00022884"/>
    </source>
</evidence>
<dbReference type="Gene3D" id="3.30.460.10">
    <property type="entry name" value="Beta Polymerase, domain 2"/>
    <property type="match status" value="1"/>
</dbReference>
<comment type="similarity">
    <text evidence="4">Belongs to the TTI2 family.</text>
</comment>
<dbReference type="InterPro" id="IPR002646">
    <property type="entry name" value="PolA_pol_head_dom"/>
</dbReference>
<comment type="similarity">
    <text evidence="1 5">Belongs to the tRNA nucleotidyltransferase/poly(A) polymerase family.</text>
</comment>
<feature type="domain" description="Poly A polymerase head" evidence="7">
    <location>
        <begin position="128"/>
        <end position="281"/>
    </location>
</feature>
<dbReference type="FunFam" id="3.30.460.10:FF:000019">
    <property type="entry name" value="tRNA nucleotidyltransferase cca2"/>
    <property type="match status" value="1"/>
</dbReference>
<evidence type="ECO:0000256" key="6">
    <source>
        <dbReference type="SAM" id="MobiDB-lite"/>
    </source>
</evidence>
<feature type="region of interest" description="Disordered" evidence="6">
    <location>
        <begin position="46"/>
        <end position="86"/>
    </location>
</feature>
<dbReference type="GO" id="GO:0005739">
    <property type="term" value="C:mitochondrion"/>
    <property type="evidence" value="ECO:0007669"/>
    <property type="project" value="UniProtKB-ARBA"/>
</dbReference>
<evidence type="ECO:0000313" key="9">
    <source>
        <dbReference type="Proteomes" id="UP001152592"/>
    </source>
</evidence>
<evidence type="ECO:0000256" key="1">
    <source>
        <dbReference type="ARBA" id="ARBA00007265"/>
    </source>
</evidence>
<dbReference type="PANTHER" id="PTHR13734">
    <property type="entry name" value="TRNA-NUCLEOTIDYLTRANSFERASE"/>
    <property type="match status" value="1"/>
</dbReference>
<dbReference type="Pfam" id="PF01743">
    <property type="entry name" value="PolyA_pol"/>
    <property type="match status" value="1"/>
</dbReference>
<sequence>MWLRLVRCFLETSGLSSTKAPLARTLARRASQRSIQDLPLRPYIPYRSSMRNPESDPDLSERVSKRRRISSPVRTNSHTIMTPAGPTIELTPIESTLRTLLLDVAQYINEQKTENTESNVQDSSKTILRFTGGWVRDKLLGIGSNDIDVGISNMTGYQFGMALKEFLDVPERLEKYKQSLPNGEMHDAIVSLHKIEANPEKSKHLETVTTKIFGLDIDLVNLRKETYTDDSRNPQMEFGTAVEDALRRDATINALFYNLNESRLEDLTERGLDDMKQRIIRCPMEPYQTFKDDPLRVLRLIRFASRLGYQIDSETEAAMQIEDIGEALKLKISKERVGTELEKMLRGPDPCGALEFIDRLNLYHTIFANHQDDVKADTSTWPLAYNTLARLLRSDSSNGQEVEAASKRIREILFRDESTVYYAWMVATFAPWSSIPSRPTQGPKGRPLPPRAVEVGRDSLRTDNKTLTALRAASQHYEEIIETKTALLAKTLPGTPAEIRQRIGLLIRAWNKEWKLCILLAILQEVMAQRDFSEVAQEYDQFLAYIVENDLEDVCDLRPIVNGDEIMKSLGAKKGPWMGKAVNMSLEWQLLHPEISDKEKALEEIGGRRTELGLVREILAQTPGKVPQGSLPYAETAAKCQIEQLWQDIDSQDHSTHSKICESLLLAAGFIGHWDFLLPNDAGHRPLSPIEAKAVNNLLNWASNTALPSSEFASDFDETAGFSDGRPPKNAHERPFLMCQSDIIQCQIDSRLRSELAIELLLALSKILPSLSKTSPDIVADVLLAGASFNTKTNPWVTSQSHETSSKLLDIWAHISRKYGTFWPALDIMLKEKIRPLFAKQRNPAITSAGRKNFHPQNLPRFGSNGLDESVKPWKTTDIYVASALSWNLSQYDPEDKSQFEAHFPLFVPTVLAMIDDNNLPFKTEGCLVLSQLLQAIQESGSDILRRTNLTSVFEDAVTPCLLSIPTITPEDRSLKLLGAAYPALLNTLQTAYKGKFQSEQDREAYTNRLAHYLRSNLISSFHHISSSTPASGSPTASFPFPRLSAFLLTNIAVFVNELGIHATKYLQELIPALYTTLSNPFGTAYPPLLCTATGATQAVIRNAHPRIWRWRGEILSGLSSCWLHIAADDNKESASQLAILKGELQQATKLLRHVLQNPVPIASDTPGPDQLQAKLAMQEELEELIKADSELKLLYN</sequence>
<evidence type="ECO:0000256" key="4">
    <source>
        <dbReference type="ARBA" id="ARBA00034736"/>
    </source>
</evidence>
<evidence type="ECO:0000313" key="8">
    <source>
        <dbReference type="EMBL" id="CAG8361968.1"/>
    </source>
</evidence>
<evidence type="ECO:0000256" key="5">
    <source>
        <dbReference type="RuleBase" id="RU003953"/>
    </source>
</evidence>
<keyword evidence="3 5" id="KW-0694">RNA-binding</keyword>
<dbReference type="AlphaFoldDB" id="A0A9W4NG09"/>
<comment type="caution">
    <text evidence="8">The sequence shown here is derived from an EMBL/GenBank/DDBJ whole genome shotgun (WGS) entry which is preliminary data.</text>
</comment>
<dbReference type="GO" id="GO:0000166">
    <property type="term" value="F:nucleotide binding"/>
    <property type="evidence" value="ECO:0007669"/>
    <property type="project" value="UniProtKB-KW"/>
</dbReference>
<dbReference type="Gene3D" id="1.10.3090.10">
    <property type="entry name" value="cca-adding enzyme, domain 2"/>
    <property type="match status" value="1"/>
</dbReference>
<dbReference type="Gene3D" id="1.25.10.10">
    <property type="entry name" value="Leucine-rich Repeat Variant"/>
    <property type="match status" value="1"/>
</dbReference>
<organism evidence="8 9">
    <name type="scientific">Penicillium salamii</name>
    <dbReference type="NCBI Taxonomy" id="1612424"/>
    <lineage>
        <taxon>Eukaryota</taxon>
        <taxon>Fungi</taxon>
        <taxon>Dikarya</taxon>
        <taxon>Ascomycota</taxon>
        <taxon>Pezizomycotina</taxon>
        <taxon>Eurotiomycetes</taxon>
        <taxon>Eurotiomycetidae</taxon>
        <taxon>Eurotiales</taxon>
        <taxon>Aspergillaceae</taxon>
        <taxon>Penicillium</taxon>
    </lineage>
</organism>
<dbReference type="InterPro" id="IPR016024">
    <property type="entry name" value="ARM-type_fold"/>
</dbReference>
<dbReference type="GO" id="GO:0003723">
    <property type="term" value="F:RNA binding"/>
    <property type="evidence" value="ECO:0007669"/>
    <property type="project" value="UniProtKB-KW"/>
</dbReference>
<reference evidence="8" key="1">
    <citation type="submission" date="2021-07" db="EMBL/GenBank/DDBJ databases">
        <authorList>
            <person name="Branca A.L. A."/>
        </authorList>
    </citation>
    <scope>NUCLEOTIDE SEQUENCE</scope>
</reference>
<dbReference type="EMBL" id="CAJVPD010000177">
    <property type="protein sequence ID" value="CAG8361968.1"/>
    <property type="molecule type" value="Genomic_DNA"/>
</dbReference>
<gene>
    <name evidence="8" type="ORF">PSALAMII_LOCUS3727</name>
</gene>
<dbReference type="InterPro" id="IPR011989">
    <property type="entry name" value="ARM-like"/>
</dbReference>
<keyword evidence="2 5" id="KW-0808">Transferase</keyword>
<accession>A0A9W4NG09</accession>
<name>A0A9W4NG09_9EURO</name>
<dbReference type="Pfam" id="PF10521">
    <property type="entry name" value="Tti2"/>
    <property type="match status" value="1"/>
</dbReference>
<evidence type="ECO:0000256" key="2">
    <source>
        <dbReference type="ARBA" id="ARBA00022679"/>
    </source>
</evidence>
<dbReference type="GO" id="GO:0052927">
    <property type="term" value="F:CC tRNA cytidylyltransferase activity"/>
    <property type="evidence" value="ECO:0007669"/>
    <property type="project" value="TreeGrafter"/>
</dbReference>
<dbReference type="OrthoDB" id="18978at2759"/>
<dbReference type="InterPro" id="IPR018870">
    <property type="entry name" value="Tti2"/>
</dbReference>
<protein>
    <recommendedName>
        <fullName evidence="7">Poly A polymerase head domain-containing protein</fullName>
    </recommendedName>
</protein>
<dbReference type="CDD" id="cd05398">
    <property type="entry name" value="NT_ClassII-CCAase"/>
    <property type="match status" value="1"/>
</dbReference>
<dbReference type="GO" id="GO:0001680">
    <property type="term" value="P:tRNA 3'-terminal CCA addition"/>
    <property type="evidence" value="ECO:0007669"/>
    <property type="project" value="UniProtKB-ARBA"/>
</dbReference>
<evidence type="ECO:0000259" key="7">
    <source>
        <dbReference type="Pfam" id="PF01743"/>
    </source>
</evidence>
<dbReference type="Proteomes" id="UP001152592">
    <property type="component" value="Unassembled WGS sequence"/>
</dbReference>
<dbReference type="SUPFAM" id="SSF81301">
    <property type="entry name" value="Nucleotidyltransferase"/>
    <property type="match status" value="1"/>
</dbReference>
<dbReference type="GO" id="GO:0052929">
    <property type="term" value="F:ATP:3'-cytidine-cytidine-tRNA adenylyltransferase activity"/>
    <property type="evidence" value="ECO:0007669"/>
    <property type="project" value="TreeGrafter"/>
</dbReference>